<dbReference type="RefSeq" id="WP_109624380.1">
    <property type="nucleotide sequence ID" value="NZ_JANKBI010000001.1"/>
</dbReference>
<evidence type="ECO:0000313" key="5">
    <source>
        <dbReference type="EMBL" id="PWJ78944.1"/>
    </source>
</evidence>
<evidence type="ECO:0000256" key="3">
    <source>
        <dbReference type="SAM" id="SignalP"/>
    </source>
</evidence>
<feature type="domain" description="PPM-type phosphatase" evidence="4">
    <location>
        <begin position="275"/>
        <end position="520"/>
    </location>
</feature>
<keyword evidence="6" id="KW-1185">Reference proteome</keyword>
<dbReference type="AlphaFoldDB" id="A0AB73TA65"/>
<feature type="compositionally biased region" description="Polar residues" evidence="1">
    <location>
        <begin position="63"/>
        <end position="75"/>
    </location>
</feature>
<feature type="compositionally biased region" description="Basic and acidic residues" evidence="1">
    <location>
        <begin position="36"/>
        <end position="51"/>
    </location>
</feature>
<dbReference type="SMART" id="SM00332">
    <property type="entry name" value="PP2Cc"/>
    <property type="match status" value="1"/>
</dbReference>
<proteinExistence type="predicted"/>
<keyword evidence="3" id="KW-0732">Signal</keyword>
<keyword evidence="2" id="KW-0812">Transmembrane</keyword>
<feature type="region of interest" description="Disordered" evidence="1">
    <location>
        <begin position="215"/>
        <end position="261"/>
    </location>
</feature>
<keyword evidence="2" id="KW-1133">Transmembrane helix</keyword>
<gene>
    <name evidence="5" type="ORF">C7383_101320</name>
</gene>
<comment type="caution">
    <text evidence="5">The sequence shown here is derived from an EMBL/GenBank/DDBJ whole genome shotgun (WGS) entry which is preliminary data.</text>
</comment>
<feature type="region of interest" description="Disordered" evidence="1">
    <location>
        <begin position="27"/>
        <end position="185"/>
    </location>
</feature>
<protein>
    <submittedName>
        <fullName evidence="5">Serine/threonine protein phosphatase PrpC</fullName>
    </submittedName>
</protein>
<dbReference type="InterPro" id="IPR036457">
    <property type="entry name" value="PPM-type-like_dom_sf"/>
</dbReference>
<dbReference type="SUPFAM" id="SSF81606">
    <property type="entry name" value="PP2C-like"/>
    <property type="match status" value="1"/>
</dbReference>
<evidence type="ECO:0000256" key="2">
    <source>
        <dbReference type="SAM" id="Phobius"/>
    </source>
</evidence>
<evidence type="ECO:0000313" key="6">
    <source>
        <dbReference type="Proteomes" id="UP000245412"/>
    </source>
</evidence>
<dbReference type="Proteomes" id="UP000245412">
    <property type="component" value="Unassembled WGS sequence"/>
</dbReference>
<dbReference type="GO" id="GO:0004722">
    <property type="term" value="F:protein serine/threonine phosphatase activity"/>
    <property type="evidence" value="ECO:0007669"/>
    <property type="project" value="InterPro"/>
</dbReference>
<dbReference type="InterPro" id="IPR015655">
    <property type="entry name" value="PP2C"/>
</dbReference>
<dbReference type="CDD" id="cd00143">
    <property type="entry name" value="PP2Cc"/>
    <property type="match status" value="1"/>
</dbReference>
<dbReference type="EMBL" id="QGGY01000001">
    <property type="protein sequence ID" value="PWJ78944.1"/>
    <property type="molecule type" value="Genomic_DNA"/>
</dbReference>
<feature type="signal peptide" evidence="3">
    <location>
        <begin position="1"/>
        <end position="23"/>
    </location>
</feature>
<feature type="compositionally biased region" description="Basic and acidic residues" evidence="1">
    <location>
        <begin position="217"/>
        <end position="242"/>
    </location>
</feature>
<accession>A0AB73TA65</accession>
<dbReference type="InterPro" id="IPR001932">
    <property type="entry name" value="PPM-type_phosphatase-like_dom"/>
</dbReference>
<sequence>MGKRTIKTFLCITALLVSVTFSAAGCGSSGNGGSEGQKDGPKTETQEEKSQETAALGSEEQQETGGTPEIQSEIQNILGPAIGEAESGGDENGVSGAKKADGQTGETQKDGAGSQITENKEDGAGSQITENKEDGAGSQETEDKESGAEPNETENKEEVTEAQTVTGDKEGSGEQQEPGDGGQEAAGRNKWFMIAVGAAILIVAAGIFLAGFRRKGKKDEGSMSADKKQLSPKESGEWKRQDAGNGPQKSPGIAENSSRDIPSSFGWGDGGFAVRIGNAHHIGARQNQQDSFSISDVTDDKLCRERGIFAVVADGMGGLSNGAQISATVTSSMQSSFLTGGPAEPSMKLLEMLHYANRQVNDYLRWNPGTQSGSTVVAVLIKGASMHFISVGDSRIYLCRGKTLTQLNREHTYASDLDEKAAKGEISLEEAMSDPQRKALTSYIGMGELAKIDRSVHPFQLVPGDRILLMSDGVFGTLTAKEIWEAVQTDAYHGAERIEQLVLAKNKASQDNFTAVVIECVGDVQYEKG</sequence>
<dbReference type="PANTHER" id="PTHR47992">
    <property type="entry name" value="PROTEIN PHOSPHATASE"/>
    <property type="match status" value="1"/>
</dbReference>
<dbReference type="Gene3D" id="3.60.40.10">
    <property type="entry name" value="PPM-type phosphatase domain"/>
    <property type="match status" value="1"/>
</dbReference>
<reference evidence="5 6" key="1">
    <citation type="submission" date="2018-05" db="EMBL/GenBank/DDBJ databases">
        <authorList>
            <person name="Goeker M."/>
            <person name="Huntemann M."/>
            <person name="Clum A."/>
            <person name="Pillay M."/>
            <person name="Palaniappan K."/>
            <person name="Varghese N."/>
            <person name="Mikhailova N."/>
            <person name="Stamatis D."/>
            <person name="Reddy T."/>
            <person name="Daum C."/>
            <person name="Shapiro N."/>
            <person name="Ivanova N."/>
            <person name="Kyrpides N."/>
            <person name="Woyke T."/>
        </authorList>
    </citation>
    <scope>NUCLEOTIDE SEQUENCE [LARGE SCALE GENOMIC DNA]</scope>
    <source>
        <strain evidence="5 6">DSM 26524</strain>
    </source>
</reference>
<evidence type="ECO:0000256" key="1">
    <source>
        <dbReference type="SAM" id="MobiDB-lite"/>
    </source>
</evidence>
<dbReference type="PROSITE" id="PS51257">
    <property type="entry name" value="PROKAR_LIPOPROTEIN"/>
    <property type="match status" value="1"/>
</dbReference>
<dbReference type="PROSITE" id="PS51746">
    <property type="entry name" value="PPM_2"/>
    <property type="match status" value="1"/>
</dbReference>
<dbReference type="Pfam" id="PF13672">
    <property type="entry name" value="PP2C_2"/>
    <property type="match status" value="1"/>
</dbReference>
<organism evidence="5 6">
    <name type="scientific">Murimonas intestini</name>
    <dbReference type="NCBI Taxonomy" id="1337051"/>
    <lineage>
        <taxon>Bacteria</taxon>
        <taxon>Bacillati</taxon>
        <taxon>Bacillota</taxon>
        <taxon>Clostridia</taxon>
        <taxon>Lachnospirales</taxon>
        <taxon>Lachnospiraceae</taxon>
        <taxon>Murimonas</taxon>
    </lineage>
</organism>
<feature type="chain" id="PRO_5044498445" evidence="3">
    <location>
        <begin position="24"/>
        <end position="529"/>
    </location>
</feature>
<name>A0AB73TA65_9FIRM</name>
<dbReference type="SMART" id="SM00331">
    <property type="entry name" value="PP2C_SIG"/>
    <property type="match status" value="1"/>
</dbReference>
<feature type="transmembrane region" description="Helical" evidence="2">
    <location>
        <begin position="191"/>
        <end position="212"/>
    </location>
</feature>
<keyword evidence="2" id="KW-0472">Membrane</keyword>
<evidence type="ECO:0000259" key="4">
    <source>
        <dbReference type="PROSITE" id="PS51746"/>
    </source>
</evidence>